<dbReference type="Pfam" id="PF04122">
    <property type="entry name" value="CW_binding_2"/>
    <property type="match status" value="3"/>
</dbReference>
<dbReference type="InterPro" id="IPR007253">
    <property type="entry name" value="Cell_wall-bd_2"/>
</dbReference>
<name>A0A1H0TG93_9CLOT</name>
<dbReference type="Gene3D" id="3.40.630.40">
    <property type="entry name" value="Zn-dependent exopeptidases"/>
    <property type="match status" value="1"/>
</dbReference>
<dbReference type="RefSeq" id="WP_242873977.1">
    <property type="nucleotide sequence ID" value="NZ_FNJM01000007.1"/>
</dbReference>
<evidence type="ECO:0000256" key="1">
    <source>
        <dbReference type="SAM" id="SignalP"/>
    </source>
</evidence>
<organism evidence="3 4">
    <name type="scientific">Clostridium gasigenes</name>
    <dbReference type="NCBI Taxonomy" id="94869"/>
    <lineage>
        <taxon>Bacteria</taxon>
        <taxon>Bacillati</taxon>
        <taxon>Bacillota</taxon>
        <taxon>Clostridia</taxon>
        <taxon>Eubacteriales</taxon>
        <taxon>Clostridiaceae</taxon>
        <taxon>Clostridium</taxon>
    </lineage>
</organism>
<dbReference type="PANTHER" id="PTHR30032">
    <property type="entry name" value="N-ACETYLMURAMOYL-L-ALANINE AMIDASE-RELATED"/>
    <property type="match status" value="1"/>
</dbReference>
<dbReference type="Pfam" id="PF01520">
    <property type="entry name" value="Amidase_3"/>
    <property type="match status" value="1"/>
</dbReference>
<dbReference type="GO" id="GO:0008745">
    <property type="term" value="F:N-acetylmuramoyl-L-alanine amidase activity"/>
    <property type="evidence" value="ECO:0007669"/>
    <property type="project" value="InterPro"/>
</dbReference>
<evidence type="ECO:0000313" key="3">
    <source>
        <dbReference type="EMBL" id="SDP53073.1"/>
    </source>
</evidence>
<dbReference type="PANTHER" id="PTHR30032:SF8">
    <property type="entry name" value="GERMINATION-SPECIFIC N-ACETYLMURAMOYL-L-ALANINE AMIDASE"/>
    <property type="match status" value="1"/>
</dbReference>
<keyword evidence="4" id="KW-1185">Reference proteome</keyword>
<gene>
    <name evidence="3" type="ORF">SAMN04488529_10723</name>
</gene>
<dbReference type="InterPro" id="IPR002508">
    <property type="entry name" value="MurNAc-LAA_cat"/>
</dbReference>
<dbReference type="GO" id="GO:0009253">
    <property type="term" value="P:peptidoglycan catabolic process"/>
    <property type="evidence" value="ECO:0007669"/>
    <property type="project" value="InterPro"/>
</dbReference>
<accession>A0A1H0TG93</accession>
<dbReference type="CDD" id="cd02696">
    <property type="entry name" value="MurNAc-LAA"/>
    <property type="match status" value="1"/>
</dbReference>
<dbReference type="SMART" id="SM00646">
    <property type="entry name" value="Ami_3"/>
    <property type="match status" value="1"/>
</dbReference>
<protein>
    <submittedName>
        <fullName evidence="3">N-acetylmuramoyl-L-alanine amidase</fullName>
    </submittedName>
</protein>
<dbReference type="Gene3D" id="3.40.50.12090">
    <property type="match status" value="2"/>
</dbReference>
<feature type="signal peptide" evidence="1">
    <location>
        <begin position="1"/>
        <end position="26"/>
    </location>
</feature>
<evidence type="ECO:0000313" key="4">
    <source>
        <dbReference type="Proteomes" id="UP000198597"/>
    </source>
</evidence>
<proteinExistence type="predicted"/>
<keyword evidence="1" id="KW-0732">Signal</keyword>
<dbReference type="Proteomes" id="UP000198597">
    <property type="component" value="Unassembled WGS sequence"/>
</dbReference>
<dbReference type="STRING" id="94869.SAMN04488529_10723"/>
<sequence>MTKRIRVISSALIMMFIFTTISPNFTKTVKADTVSSEVEQMLSEIVQEHGIENVVFENGIIINVNEEVNLKEISQYENVIWSVKDYSVANLNENVSLRGLKEGTTFLVGQVGGKYHLRELYVAQPKQEEQKAVSSETVNTQLATDNGSKKIINKRLAFAPPVAKSKYVVYLDPGHGGLDSGATGNGVIEKQIVLNIALDTKRQLENAGVEVIMSRTSDVYVSLKERSDAANAANPDIFVSIHINSAEDSRAYGIETFYMKDIDFKLAGSMQNRLMQYIPTKDRGVKYADFHVMRETTMPSTLVECGFLSNPAEADRLKQPSTQSNLAEAITNGAVDYLRSNVSLTPINGERIYGNDRYETSYKLFEKGWQTAENVVLASGIDYPDALTAAPLASKNNAPILLTEKTSLSNQPKLKEILVNKGVKNVFIVGGNTAIPSVIDGELAAMGITVKRLGGNDRYETSVLIANEVGVHNGEVSLVNGLSFADGLSMSPIAAKNRSPILLTRNNEVPASTRGFLNNNNITKTFIIGATTVINDAVSASVSNPERLGGSDRYDTNKKILDRFKSELDLSTIYIASAFTFPDALSSSALAGKDNNFVLLSNTVVADNTVKSEISQNKQLIKKAYILGGNVVISDEIIRNLGISNIN</sequence>
<dbReference type="AlphaFoldDB" id="A0A1H0TG93"/>
<dbReference type="EMBL" id="FNJM01000007">
    <property type="protein sequence ID" value="SDP53073.1"/>
    <property type="molecule type" value="Genomic_DNA"/>
</dbReference>
<evidence type="ECO:0000259" key="2">
    <source>
        <dbReference type="SMART" id="SM00646"/>
    </source>
</evidence>
<reference evidence="3 4" key="1">
    <citation type="submission" date="2016-10" db="EMBL/GenBank/DDBJ databases">
        <authorList>
            <person name="de Groot N.N."/>
        </authorList>
    </citation>
    <scope>NUCLEOTIDE SEQUENCE [LARGE SCALE GENOMIC DNA]</scope>
    <source>
        <strain evidence="3 4">DSM 12272</strain>
    </source>
</reference>
<dbReference type="SUPFAM" id="SSF53187">
    <property type="entry name" value="Zn-dependent exopeptidases"/>
    <property type="match status" value="1"/>
</dbReference>
<dbReference type="InterPro" id="IPR051922">
    <property type="entry name" value="Bact_Sporulation_Assoc"/>
</dbReference>
<feature type="domain" description="MurNAc-LAA" evidence="2">
    <location>
        <begin position="227"/>
        <end position="335"/>
    </location>
</feature>
<feature type="chain" id="PRO_5038639392" evidence="1">
    <location>
        <begin position="27"/>
        <end position="647"/>
    </location>
</feature>